<dbReference type="GO" id="GO:0042302">
    <property type="term" value="F:structural constituent of cuticle"/>
    <property type="evidence" value="ECO:0007669"/>
    <property type="project" value="InterPro"/>
</dbReference>
<feature type="compositionally biased region" description="Low complexity" evidence="2">
    <location>
        <begin position="252"/>
        <end position="266"/>
    </location>
</feature>
<keyword evidence="1" id="KW-0677">Repeat</keyword>
<feature type="compositionally biased region" description="Low complexity" evidence="2">
    <location>
        <begin position="191"/>
        <end position="201"/>
    </location>
</feature>
<dbReference type="PANTHER" id="PTHR24637">
    <property type="entry name" value="COLLAGEN"/>
    <property type="match status" value="1"/>
</dbReference>
<dbReference type="OMA" id="CKCPERN"/>
<evidence type="ECO:0000313" key="6">
    <source>
        <dbReference type="WBParaSite" id="NBR_0002098701-mRNA-1"/>
    </source>
</evidence>
<keyword evidence="5" id="KW-1185">Reference proteome</keyword>
<reference evidence="6" key="1">
    <citation type="submission" date="2017-02" db="UniProtKB">
        <authorList>
            <consortium name="WormBaseParasite"/>
        </authorList>
    </citation>
    <scope>IDENTIFICATION</scope>
</reference>
<gene>
    <name evidence="4" type="ORF">NBR_LOCUS20988</name>
</gene>
<feature type="compositionally biased region" description="Low complexity" evidence="2">
    <location>
        <begin position="335"/>
        <end position="351"/>
    </location>
</feature>
<dbReference type="EMBL" id="UYSL01025762">
    <property type="protein sequence ID" value="VDL84726.1"/>
    <property type="molecule type" value="Genomic_DNA"/>
</dbReference>
<dbReference type="PANTHER" id="PTHR24637:SF294">
    <property type="entry name" value="NEMATODE CUTICLE COLLAGEN N-TERMINAL DOMAIN-CONTAINING PROTEIN"/>
    <property type="match status" value="1"/>
</dbReference>
<dbReference type="WBParaSite" id="NBR_0002098701-mRNA-1">
    <property type="protein sequence ID" value="NBR_0002098701-mRNA-1"/>
    <property type="gene ID" value="NBR_0002098701"/>
</dbReference>
<protein>
    <submittedName>
        <fullName evidence="6">Col_cuticle_N domain-containing protein</fullName>
    </submittedName>
</protein>
<dbReference type="SMART" id="SM01088">
    <property type="entry name" value="Col_cuticle_N"/>
    <property type="match status" value="1"/>
</dbReference>
<evidence type="ECO:0000313" key="4">
    <source>
        <dbReference type="EMBL" id="VDL84726.1"/>
    </source>
</evidence>
<dbReference type="Pfam" id="PF01391">
    <property type="entry name" value="Collagen"/>
    <property type="match status" value="2"/>
</dbReference>
<organism evidence="6">
    <name type="scientific">Nippostrongylus brasiliensis</name>
    <name type="common">Rat hookworm</name>
    <dbReference type="NCBI Taxonomy" id="27835"/>
    <lineage>
        <taxon>Eukaryota</taxon>
        <taxon>Metazoa</taxon>
        <taxon>Ecdysozoa</taxon>
        <taxon>Nematoda</taxon>
        <taxon>Chromadorea</taxon>
        <taxon>Rhabditida</taxon>
        <taxon>Rhabditina</taxon>
        <taxon>Rhabditomorpha</taxon>
        <taxon>Strongyloidea</taxon>
        <taxon>Heligmosomidae</taxon>
        <taxon>Nippostrongylus</taxon>
    </lineage>
</organism>
<sequence length="366" mass="37778">MFSARNAGLLACACSTGALFVCLFYMPALMMKIQQINDQLRIDSDEFRVMADLTWTELSKARVGGADRIRRQAYDSTPKRTYALHNAYMKPDSFVESNPQCNCQSNNQCPAGPPGLPGKPVSSPATIIFNNDLKATNRFQGLDGEPGSPGKPGAPGLAGIAPPVTIDAAQGCRVCPHGPRGPPGPPGEPGPAGDEGAPGNPGRQGETGREGYPGQPGIPGESGKPGKVGEPGAPGRDGTRGAKGPTGDKGEPGPQGQKGPAGYPGRDGQRGSDGDSGPAGPQGQPGMRGEPGQQGVIGSPGQPGPDGSYCKCPERSLGVNKYEKPTSPVPPSYESAAVQSPPSAPPSYDAAVEAPRNPYRKWKWLH</sequence>
<evidence type="ECO:0000256" key="2">
    <source>
        <dbReference type="SAM" id="MobiDB-lite"/>
    </source>
</evidence>
<feature type="domain" description="Nematode cuticle collagen N-terminal" evidence="3">
    <location>
        <begin position="6"/>
        <end position="58"/>
    </location>
</feature>
<accession>A0A0N4YUR5</accession>
<feature type="compositionally biased region" description="Low complexity" evidence="2">
    <location>
        <begin position="154"/>
        <end position="163"/>
    </location>
</feature>
<dbReference type="Pfam" id="PF01484">
    <property type="entry name" value="Col_cuticle_N"/>
    <property type="match status" value="1"/>
</dbReference>
<evidence type="ECO:0000259" key="3">
    <source>
        <dbReference type="SMART" id="SM01088"/>
    </source>
</evidence>
<name>A0A0N4YUR5_NIPBR</name>
<evidence type="ECO:0000313" key="5">
    <source>
        <dbReference type="Proteomes" id="UP000271162"/>
    </source>
</evidence>
<reference evidence="4 5" key="2">
    <citation type="submission" date="2018-11" db="EMBL/GenBank/DDBJ databases">
        <authorList>
            <consortium name="Pathogen Informatics"/>
        </authorList>
    </citation>
    <scope>NUCLEOTIDE SEQUENCE [LARGE SCALE GENOMIC DNA]</scope>
</reference>
<dbReference type="InterPro" id="IPR008160">
    <property type="entry name" value="Collagen"/>
</dbReference>
<dbReference type="AlphaFoldDB" id="A0A0N4YUR5"/>
<evidence type="ECO:0000256" key="1">
    <source>
        <dbReference type="ARBA" id="ARBA00022737"/>
    </source>
</evidence>
<dbReference type="STRING" id="27835.A0A0N4YUR5"/>
<proteinExistence type="predicted"/>
<dbReference type="Proteomes" id="UP000271162">
    <property type="component" value="Unassembled WGS sequence"/>
</dbReference>
<feature type="region of interest" description="Disordered" evidence="2">
    <location>
        <begin position="137"/>
        <end position="356"/>
    </location>
</feature>
<dbReference type="InterPro" id="IPR002486">
    <property type="entry name" value="Col_cuticle_N"/>
</dbReference>
<feature type="compositionally biased region" description="Pro residues" evidence="2">
    <location>
        <begin position="179"/>
        <end position="189"/>
    </location>
</feature>